<keyword evidence="6 8" id="KW-1133">Transmembrane helix</keyword>
<evidence type="ECO:0000256" key="5">
    <source>
        <dbReference type="ARBA" id="ARBA00022692"/>
    </source>
</evidence>
<dbReference type="Proteomes" id="UP000679179">
    <property type="component" value="Unassembled WGS sequence"/>
</dbReference>
<keyword evidence="3" id="KW-0813">Transport</keyword>
<evidence type="ECO:0000256" key="4">
    <source>
        <dbReference type="ARBA" id="ARBA00022475"/>
    </source>
</evidence>
<evidence type="ECO:0000256" key="6">
    <source>
        <dbReference type="ARBA" id="ARBA00022989"/>
    </source>
</evidence>
<dbReference type="NCBIfam" id="TIGR00974">
    <property type="entry name" value="3a0107s02c"/>
    <property type="match status" value="1"/>
</dbReference>
<dbReference type="InterPro" id="IPR005672">
    <property type="entry name" value="Phosphate_PstA"/>
</dbReference>
<feature type="transmembrane region" description="Helical" evidence="8">
    <location>
        <begin position="12"/>
        <end position="34"/>
    </location>
</feature>
<dbReference type="Pfam" id="PF00528">
    <property type="entry name" value="BPD_transp_1"/>
    <property type="match status" value="1"/>
</dbReference>
<dbReference type="GO" id="GO:0005315">
    <property type="term" value="F:phosphate transmembrane transporter activity"/>
    <property type="evidence" value="ECO:0007669"/>
    <property type="project" value="InterPro"/>
</dbReference>
<feature type="domain" description="ABC transmembrane type-1" evidence="9">
    <location>
        <begin position="62"/>
        <end position="285"/>
    </location>
</feature>
<evidence type="ECO:0000256" key="2">
    <source>
        <dbReference type="ARBA" id="ARBA00007069"/>
    </source>
</evidence>
<dbReference type="CDD" id="cd06261">
    <property type="entry name" value="TM_PBP2"/>
    <property type="match status" value="1"/>
</dbReference>
<reference evidence="10" key="1">
    <citation type="submission" date="2021-03" db="EMBL/GenBank/DDBJ databases">
        <title>Taxonomic study of Clostridium polyendosporum from meadow-gley soil under rice.</title>
        <authorList>
            <person name="Kobayashi H."/>
            <person name="Tanizawa Y."/>
            <person name="Yagura M."/>
        </authorList>
    </citation>
    <scope>NUCLEOTIDE SEQUENCE</scope>
    <source>
        <strain evidence="10">JCM 30710</strain>
    </source>
</reference>
<accession>A0A919RX49</accession>
<feature type="transmembrane region" description="Helical" evidence="8">
    <location>
        <begin position="99"/>
        <end position="123"/>
    </location>
</feature>
<keyword evidence="4 8" id="KW-1003">Cell membrane</keyword>
<keyword evidence="5 8" id="KW-0812">Transmembrane</keyword>
<dbReference type="SUPFAM" id="SSF161098">
    <property type="entry name" value="MetI-like"/>
    <property type="match status" value="1"/>
</dbReference>
<dbReference type="RefSeq" id="WP_212902643.1">
    <property type="nucleotide sequence ID" value="NZ_BOPZ01000003.1"/>
</dbReference>
<comment type="caution">
    <text evidence="10">The sequence shown here is derived from an EMBL/GenBank/DDBJ whole genome shotgun (WGS) entry which is preliminary data.</text>
</comment>
<sequence>MKAKTADRIATSILYLISGFIVLLLAVFIIYIIYRGMDSLNFDFLFGKPKMDQPGGGIGPQLFNSFYMLIVSLLITIPLGLGAGIYLSEYAGEGKFVNFIRLCIETMASLPSIVVGLFGLLVFVTLAGWKYSVLAGALSVSILNLPALTRVSENAIREASKKVKEASLGLGATKWQTIKNVTLPSAMPQILTGIILASGRIFGEAAAFLYTAGMSAPLFKFDKISILGMSSVDKISAYNLFRPAEILAVHIWKLNSEGIVPDASKIANGASAVLIIMVLIFNFGARILGNALYKSYSGK</sequence>
<evidence type="ECO:0000313" key="10">
    <source>
        <dbReference type="EMBL" id="GIM27892.1"/>
    </source>
</evidence>
<evidence type="ECO:0000256" key="8">
    <source>
        <dbReference type="RuleBase" id="RU363043"/>
    </source>
</evidence>
<dbReference type="PANTHER" id="PTHR43470:SF4">
    <property type="entry name" value="ABC TRANSPORTER PERMEASE PROTEIN YQGI-RELATED"/>
    <property type="match status" value="1"/>
</dbReference>
<gene>
    <name evidence="10" type="ORF">CPJCM30710_05580</name>
</gene>
<keyword evidence="11" id="KW-1185">Reference proteome</keyword>
<evidence type="ECO:0000313" key="11">
    <source>
        <dbReference type="Proteomes" id="UP000679179"/>
    </source>
</evidence>
<dbReference type="InterPro" id="IPR035906">
    <property type="entry name" value="MetI-like_sf"/>
</dbReference>
<organism evidence="10 11">
    <name type="scientific">Clostridium polyendosporum</name>
    <dbReference type="NCBI Taxonomy" id="69208"/>
    <lineage>
        <taxon>Bacteria</taxon>
        <taxon>Bacillati</taxon>
        <taxon>Bacillota</taxon>
        <taxon>Clostridia</taxon>
        <taxon>Eubacteriales</taxon>
        <taxon>Clostridiaceae</taxon>
        <taxon>Clostridium</taxon>
    </lineage>
</organism>
<dbReference type="InterPro" id="IPR000515">
    <property type="entry name" value="MetI-like"/>
</dbReference>
<evidence type="ECO:0000256" key="7">
    <source>
        <dbReference type="ARBA" id="ARBA00023136"/>
    </source>
</evidence>
<evidence type="ECO:0000256" key="1">
    <source>
        <dbReference type="ARBA" id="ARBA00004651"/>
    </source>
</evidence>
<dbReference type="EMBL" id="BOPZ01000003">
    <property type="protein sequence ID" value="GIM27892.1"/>
    <property type="molecule type" value="Genomic_DNA"/>
</dbReference>
<evidence type="ECO:0000259" key="9">
    <source>
        <dbReference type="PROSITE" id="PS50928"/>
    </source>
</evidence>
<keyword evidence="7 8" id="KW-0472">Membrane</keyword>
<proteinExistence type="inferred from homology"/>
<name>A0A919RX49_9CLOT</name>
<comment type="similarity">
    <text evidence="2 8">Belongs to the binding-protein-dependent transport system permease family. CysTW subfamily.</text>
</comment>
<dbReference type="PROSITE" id="PS50928">
    <property type="entry name" value="ABC_TM1"/>
    <property type="match status" value="1"/>
</dbReference>
<dbReference type="AlphaFoldDB" id="A0A919RX49"/>
<evidence type="ECO:0000256" key="3">
    <source>
        <dbReference type="ARBA" id="ARBA00022448"/>
    </source>
</evidence>
<comment type="subcellular location">
    <subcellularLocation>
        <location evidence="1 8">Cell membrane</location>
        <topology evidence="1 8">Multi-pass membrane protein</topology>
    </subcellularLocation>
</comment>
<dbReference type="Gene3D" id="1.10.3720.10">
    <property type="entry name" value="MetI-like"/>
    <property type="match status" value="1"/>
</dbReference>
<dbReference type="GO" id="GO:0005886">
    <property type="term" value="C:plasma membrane"/>
    <property type="evidence" value="ECO:0007669"/>
    <property type="project" value="UniProtKB-SubCell"/>
</dbReference>
<comment type="caution">
    <text evidence="8">Lacks conserved residue(s) required for the propagation of feature annotation.</text>
</comment>
<feature type="transmembrane region" description="Helical" evidence="8">
    <location>
        <begin position="272"/>
        <end position="293"/>
    </location>
</feature>
<dbReference type="PANTHER" id="PTHR43470">
    <property type="entry name" value="PHOSPHATE TRANSPORT SYSTEM PERMEASE PROTEIN PSTA-RELATED"/>
    <property type="match status" value="1"/>
</dbReference>
<feature type="transmembrane region" description="Helical" evidence="8">
    <location>
        <begin position="66"/>
        <end position="87"/>
    </location>
</feature>
<dbReference type="GO" id="GO:0035435">
    <property type="term" value="P:phosphate ion transmembrane transport"/>
    <property type="evidence" value="ECO:0007669"/>
    <property type="project" value="InterPro"/>
</dbReference>
<protein>
    <recommendedName>
        <fullName evidence="8">Phosphate transport system permease protein PstA</fullName>
    </recommendedName>
</protein>